<dbReference type="EMBL" id="QKKF02012975">
    <property type="protein sequence ID" value="RZF43175.1"/>
    <property type="molecule type" value="Genomic_DNA"/>
</dbReference>
<protein>
    <submittedName>
        <fullName evidence="2">Uncharacterized protein</fullName>
    </submittedName>
</protein>
<accession>A0A482XB31</accession>
<comment type="caution">
    <text evidence="2">The sequence shown here is derived from an EMBL/GenBank/DDBJ whole genome shotgun (WGS) entry which is preliminary data.</text>
</comment>
<dbReference type="InParanoid" id="A0A482XB31"/>
<dbReference type="Proteomes" id="UP000291343">
    <property type="component" value="Unassembled WGS sequence"/>
</dbReference>
<proteinExistence type="predicted"/>
<reference evidence="2 3" key="1">
    <citation type="journal article" date="2017" name="Gigascience">
        <title>Genome sequence of the small brown planthopper, Laodelphax striatellus.</title>
        <authorList>
            <person name="Zhu J."/>
            <person name="Jiang F."/>
            <person name="Wang X."/>
            <person name="Yang P."/>
            <person name="Bao Y."/>
            <person name="Zhao W."/>
            <person name="Wang W."/>
            <person name="Lu H."/>
            <person name="Wang Q."/>
            <person name="Cui N."/>
            <person name="Li J."/>
            <person name="Chen X."/>
            <person name="Luo L."/>
            <person name="Yu J."/>
            <person name="Kang L."/>
            <person name="Cui F."/>
        </authorList>
    </citation>
    <scope>NUCLEOTIDE SEQUENCE [LARGE SCALE GENOMIC DNA]</scope>
    <source>
        <strain evidence="2">Lst14</strain>
    </source>
</reference>
<feature type="region of interest" description="Disordered" evidence="1">
    <location>
        <begin position="69"/>
        <end position="97"/>
    </location>
</feature>
<gene>
    <name evidence="2" type="ORF">LSTR_LSTR013340</name>
</gene>
<keyword evidence="3" id="KW-1185">Reference proteome</keyword>
<evidence type="ECO:0000313" key="2">
    <source>
        <dbReference type="EMBL" id="RZF43175.1"/>
    </source>
</evidence>
<evidence type="ECO:0000256" key="1">
    <source>
        <dbReference type="SAM" id="MobiDB-lite"/>
    </source>
</evidence>
<feature type="compositionally biased region" description="Acidic residues" evidence="1">
    <location>
        <begin position="82"/>
        <end position="92"/>
    </location>
</feature>
<evidence type="ECO:0000313" key="3">
    <source>
        <dbReference type="Proteomes" id="UP000291343"/>
    </source>
</evidence>
<organism evidence="2 3">
    <name type="scientific">Laodelphax striatellus</name>
    <name type="common">Small brown planthopper</name>
    <name type="synonym">Delphax striatella</name>
    <dbReference type="NCBI Taxonomy" id="195883"/>
    <lineage>
        <taxon>Eukaryota</taxon>
        <taxon>Metazoa</taxon>
        <taxon>Ecdysozoa</taxon>
        <taxon>Arthropoda</taxon>
        <taxon>Hexapoda</taxon>
        <taxon>Insecta</taxon>
        <taxon>Pterygota</taxon>
        <taxon>Neoptera</taxon>
        <taxon>Paraneoptera</taxon>
        <taxon>Hemiptera</taxon>
        <taxon>Auchenorrhyncha</taxon>
        <taxon>Fulgoroidea</taxon>
        <taxon>Delphacidae</taxon>
        <taxon>Criomorphinae</taxon>
        <taxon>Laodelphax</taxon>
    </lineage>
</organism>
<name>A0A482XB31_LAOST</name>
<dbReference type="AlphaFoldDB" id="A0A482XB31"/>
<sequence length="154" mass="17965">MKLLEWMKLLKWIIMMTDENTTIGTLGEEAGGDMSEQEIEVFENGEWEIHKSDSPTTIKVSRISRKKENKKHNVALKNNDSESVDEADDSDHDPDFDIRSEYPNKVFVSNLKRRTNSKPNLFYKKMFQKIPDLVNYFIMSTDLHCVSIVLMFTI</sequence>